<evidence type="ECO:0000256" key="17">
    <source>
        <dbReference type="PIRSR" id="PIRSR600823-4"/>
    </source>
</evidence>
<reference evidence="21 22" key="1">
    <citation type="journal article" date="2019" name="Genome Biol. Evol.">
        <title>Insights into the evolution of the New World diploid cottons (Gossypium, subgenus Houzingenia) based on genome sequencing.</title>
        <authorList>
            <person name="Grover C.E."/>
            <person name="Arick M.A. 2nd"/>
            <person name="Thrash A."/>
            <person name="Conover J.L."/>
            <person name="Sanders W.S."/>
            <person name="Peterson D.G."/>
            <person name="Frelichowski J.E."/>
            <person name="Scheffler J.A."/>
            <person name="Scheffler B.E."/>
            <person name="Wendel J.F."/>
        </authorList>
    </citation>
    <scope>NUCLEOTIDE SEQUENCE [LARGE SCALE GENOMIC DNA]</scope>
    <source>
        <strain evidence="21">8</strain>
        <tissue evidence="21">Leaf</tissue>
    </source>
</reference>
<name>A0A7J8Q161_GOSRA</name>
<dbReference type="PROSITE" id="PS50873">
    <property type="entry name" value="PEROXIDASE_4"/>
    <property type="match status" value="1"/>
</dbReference>
<dbReference type="GO" id="GO:0020037">
    <property type="term" value="F:heme binding"/>
    <property type="evidence" value="ECO:0007669"/>
    <property type="project" value="UniProtKB-UniRule"/>
</dbReference>
<dbReference type="InterPro" id="IPR019793">
    <property type="entry name" value="Peroxidases_heam-ligand_BS"/>
</dbReference>
<feature type="domain" description="Plant heme peroxidase family profile" evidence="20">
    <location>
        <begin position="48"/>
        <end position="373"/>
    </location>
</feature>
<comment type="cofactor">
    <cofactor evidence="16 19">
        <name>Ca(2+)</name>
        <dbReference type="ChEBI" id="CHEBI:29108"/>
    </cofactor>
    <text evidence="16 19">Binds 2 calcium ions per subunit.</text>
</comment>
<dbReference type="PRINTS" id="PR00458">
    <property type="entry name" value="PEROXIDASE"/>
</dbReference>
<comment type="subcellular location">
    <subcellularLocation>
        <location evidence="19">Secreted</location>
    </subcellularLocation>
</comment>
<proteinExistence type="inferred from homology"/>
<dbReference type="AlphaFoldDB" id="A0A7J8Q161"/>
<evidence type="ECO:0000256" key="5">
    <source>
        <dbReference type="ARBA" id="ARBA00022525"/>
    </source>
</evidence>
<evidence type="ECO:0000256" key="7">
    <source>
        <dbReference type="ARBA" id="ARBA00022617"/>
    </source>
</evidence>
<dbReference type="Gene3D" id="1.10.520.10">
    <property type="match status" value="1"/>
</dbReference>
<evidence type="ECO:0000256" key="14">
    <source>
        <dbReference type="PIRSR" id="PIRSR600823-1"/>
    </source>
</evidence>
<comment type="catalytic activity">
    <reaction evidence="1 19">
        <text>2 a phenolic donor + H2O2 = 2 a phenolic radical donor + 2 H2O</text>
        <dbReference type="Rhea" id="RHEA:56136"/>
        <dbReference type="ChEBI" id="CHEBI:15377"/>
        <dbReference type="ChEBI" id="CHEBI:16240"/>
        <dbReference type="ChEBI" id="CHEBI:139520"/>
        <dbReference type="ChEBI" id="CHEBI:139521"/>
        <dbReference type="EC" id="1.11.1.7"/>
    </reaction>
</comment>
<feature type="active site" description="Proton acceptor" evidence="14">
    <location>
        <position position="89"/>
    </location>
</feature>
<evidence type="ECO:0000256" key="12">
    <source>
        <dbReference type="ARBA" id="ARBA00023157"/>
    </source>
</evidence>
<dbReference type="SUPFAM" id="SSF48113">
    <property type="entry name" value="Heme-dependent peroxidases"/>
    <property type="match status" value="1"/>
</dbReference>
<dbReference type="GO" id="GO:0140825">
    <property type="term" value="F:lactoperoxidase activity"/>
    <property type="evidence" value="ECO:0007669"/>
    <property type="project" value="UniProtKB-EC"/>
</dbReference>
<dbReference type="FunFam" id="1.10.420.10:FF:000001">
    <property type="entry name" value="Peroxidase"/>
    <property type="match status" value="1"/>
</dbReference>
<dbReference type="PROSITE" id="PS00436">
    <property type="entry name" value="PEROXIDASE_2"/>
    <property type="match status" value="1"/>
</dbReference>
<feature type="binding site" evidence="16">
    <location>
        <position position="133"/>
    </location>
    <ligand>
        <name>Ca(2+)</name>
        <dbReference type="ChEBI" id="CHEBI:29108"/>
        <label>1</label>
    </ligand>
</feature>
<feature type="site" description="Transition state stabilizer" evidence="17">
    <location>
        <position position="85"/>
    </location>
</feature>
<feature type="binding site" evidence="16">
    <location>
        <position position="90"/>
    </location>
    <ligand>
        <name>Ca(2+)</name>
        <dbReference type="ChEBI" id="CHEBI:29108"/>
        <label>1</label>
    </ligand>
</feature>
<feature type="disulfide bond" evidence="18">
    <location>
        <begin position="58"/>
        <end position="161"/>
    </location>
</feature>
<dbReference type="EC" id="1.11.1.7" evidence="4 19"/>
<feature type="binding site" evidence="15">
    <location>
        <position position="209"/>
    </location>
    <ligand>
        <name>substrate</name>
    </ligand>
</feature>
<dbReference type="Gene3D" id="1.10.420.10">
    <property type="entry name" value="Peroxidase, domain 2"/>
    <property type="match status" value="1"/>
</dbReference>
<keyword evidence="7 19" id="KW-0349">Heme</keyword>
<dbReference type="InterPro" id="IPR033905">
    <property type="entry name" value="Secretory_peroxidase"/>
</dbReference>
<keyword evidence="10 19" id="KW-0560">Oxidoreductase</keyword>
<feature type="binding site" evidence="16">
    <location>
        <position position="295"/>
    </location>
    <ligand>
        <name>Ca(2+)</name>
        <dbReference type="ChEBI" id="CHEBI:29108"/>
        <label>2</label>
    </ligand>
</feature>
<evidence type="ECO:0000259" key="20">
    <source>
        <dbReference type="PROSITE" id="PS50873"/>
    </source>
</evidence>
<evidence type="ECO:0000256" key="8">
    <source>
        <dbReference type="ARBA" id="ARBA00022723"/>
    </source>
</evidence>
<evidence type="ECO:0000256" key="6">
    <source>
        <dbReference type="ARBA" id="ARBA00022559"/>
    </source>
</evidence>
<dbReference type="GO" id="GO:0005576">
    <property type="term" value="C:extracellular region"/>
    <property type="evidence" value="ECO:0007669"/>
    <property type="project" value="UniProtKB-SubCell"/>
</dbReference>
<evidence type="ECO:0000256" key="19">
    <source>
        <dbReference type="RuleBase" id="RU362060"/>
    </source>
</evidence>
<dbReference type="PANTHER" id="PTHR31517:SF59">
    <property type="entry name" value="PEROXIDASE"/>
    <property type="match status" value="1"/>
</dbReference>
<dbReference type="EMBL" id="JABEZZ010000009">
    <property type="protein sequence ID" value="MBA0595133.1"/>
    <property type="molecule type" value="Genomic_DNA"/>
</dbReference>
<evidence type="ECO:0000313" key="21">
    <source>
        <dbReference type="EMBL" id="MBA0595133.1"/>
    </source>
</evidence>
<feature type="disulfide bond" evidence="18">
    <location>
        <begin position="91"/>
        <end position="116"/>
    </location>
</feature>
<keyword evidence="9 16" id="KW-0106">Calcium</keyword>
<dbReference type="Pfam" id="PF00141">
    <property type="entry name" value="peroxidase"/>
    <property type="match status" value="1"/>
</dbReference>
<gene>
    <name evidence="21" type="ORF">Gorai_012011</name>
</gene>
<feature type="binding site" description="axial binding residue" evidence="16">
    <location>
        <position position="239"/>
    </location>
    <ligand>
        <name>heme b</name>
        <dbReference type="ChEBI" id="CHEBI:60344"/>
    </ligand>
    <ligandPart>
        <name>Fe</name>
        <dbReference type="ChEBI" id="CHEBI:18248"/>
    </ligandPart>
</feature>
<sequence>MPVLSPASSSSSSSSSFVFTCFFIILFVTINSSNPVAITTKAKRPPRQLSVNYYAKSCPQVEQLVGSITSQQFKEIPVSAPATIRLFFHDCFVEVMQIIFNYLSVLTSACMQAHGCDASILIATQPGSKILAEKDAADNRDLRTEGFDTITRAKALVESKCPGIVSCADILAIAARDFIHLAGGPYYVVKKGRWDGKISMASRVPNNLPHANSTVDQLIKLFSSKGLTIQDLVVLSGAHTIGFAHCKNFVDRLYNYKGTKQADPAIDPRLLKALKMSCPQVGGNADIVAPFDVTTPFVFDHAYYTNLQSKLGLLASDEGLFLDPRTKPLVQSFGLDKAKFFLAFSAAMEKMGSIGVKRGRRHGEKRKACSIHM</sequence>
<dbReference type="GO" id="GO:0046872">
    <property type="term" value="F:metal ion binding"/>
    <property type="evidence" value="ECO:0007669"/>
    <property type="project" value="UniProtKB-UniRule"/>
</dbReference>
<evidence type="ECO:0000256" key="4">
    <source>
        <dbReference type="ARBA" id="ARBA00012313"/>
    </source>
</evidence>
<dbReference type="InterPro" id="IPR000823">
    <property type="entry name" value="Peroxidase_pln"/>
</dbReference>
<comment type="function">
    <text evidence="2">Removal of H(2)O(2), oxidation of toxic reductants, biosynthesis and degradation of lignin, suberization, auxin catabolism, response to environmental stresses such as wounding, pathogen attack and oxidative stress. These functions might be dependent on each isozyme/isoform in each plant tissue.</text>
</comment>
<dbReference type="CDD" id="cd00693">
    <property type="entry name" value="secretory_peroxidase"/>
    <property type="match status" value="1"/>
</dbReference>
<comment type="caution">
    <text evidence="21">The sequence shown here is derived from an EMBL/GenBank/DDBJ whole genome shotgun (WGS) entry which is preliminary data.</text>
</comment>
<dbReference type="Proteomes" id="UP000593578">
    <property type="component" value="Unassembled WGS sequence"/>
</dbReference>
<keyword evidence="8 16" id="KW-0479">Metal-binding</keyword>
<feature type="binding site" evidence="16">
    <location>
        <position position="117"/>
    </location>
    <ligand>
        <name>Ca(2+)</name>
        <dbReference type="ChEBI" id="CHEBI:29108"/>
        <label>1</label>
    </ligand>
</feature>
<accession>A0A7J8Q161</accession>
<evidence type="ECO:0000256" key="9">
    <source>
        <dbReference type="ARBA" id="ARBA00022837"/>
    </source>
</evidence>
<dbReference type="InterPro" id="IPR002016">
    <property type="entry name" value="Haem_peroxidase"/>
</dbReference>
<keyword evidence="11 16" id="KW-0408">Iron</keyword>
<evidence type="ECO:0000256" key="1">
    <source>
        <dbReference type="ARBA" id="ARBA00000189"/>
    </source>
</evidence>
<comment type="similarity">
    <text evidence="3">Belongs to the peroxidase family. Ascorbate peroxidase subfamily.</text>
</comment>
<feature type="disulfide bond" evidence="18">
    <location>
        <begin position="246"/>
        <end position="278"/>
    </location>
</feature>
<comment type="similarity">
    <text evidence="19">Belongs to the peroxidase family. Classical plant (class III) peroxidase subfamily.</text>
</comment>
<evidence type="ECO:0000256" key="15">
    <source>
        <dbReference type="PIRSR" id="PIRSR600823-2"/>
    </source>
</evidence>
<dbReference type="PRINTS" id="PR00461">
    <property type="entry name" value="PLPEROXIDASE"/>
</dbReference>
<dbReference type="GO" id="GO:0006979">
    <property type="term" value="P:response to oxidative stress"/>
    <property type="evidence" value="ECO:0007669"/>
    <property type="project" value="UniProtKB-UniRule"/>
</dbReference>
<evidence type="ECO:0000313" key="22">
    <source>
        <dbReference type="Proteomes" id="UP000593578"/>
    </source>
</evidence>
<evidence type="ECO:0000256" key="18">
    <source>
        <dbReference type="PIRSR" id="PIRSR600823-5"/>
    </source>
</evidence>
<feature type="binding site" evidence="16">
    <location>
        <position position="240"/>
    </location>
    <ligand>
        <name>Ca(2+)</name>
        <dbReference type="ChEBI" id="CHEBI:29108"/>
        <label>2</label>
    </ligand>
</feature>
<dbReference type="PANTHER" id="PTHR31517">
    <property type="match status" value="1"/>
</dbReference>
<keyword evidence="13 19" id="KW-0376">Hydrogen peroxide</keyword>
<feature type="binding site" evidence="16">
    <location>
        <position position="292"/>
    </location>
    <ligand>
        <name>Ca(2+)</name>
        <dbReference type="ChEBI" id="CHEBI:29108"/>
        <label>2</label>
    </ligand>
</feature>
<dbReference type="InterPro" id="IPR010255">
    <property type="entry name" value="Haem_peroxidase_sf"/>
</dbReference>
<evidence type="ECO:0000256" key="2">
    <source>
        <dbReference type="ARBA" id="ARBA00002322"/>
    </source>
</evidence>
<feature type="binding site" evidence="16">
    <location>
        <position position="300"/>
    </location>
    <ligand>
        <name>Ca(2+)</name>
        <dbReference type="ChEBI" id="CHEBI:29108"/>
        <label>2</label>
    </ligand>
</feature>
<keyword evidence="5 19" id="KW-0964">Secreted</keyword>
<evidence type="ECO:0000256" key="16">
    <source>
        <dbReference type="PIRSR" id="PIRSR600823-3"/>
    </source>
</evidence>
<evidence type="ECO:0000256" key="11">
    <source>
        <dbReference type="ARBA" id="ARBA00023004"/>
    </source>
</evidence>
<organism evidence="21 22">
    <name type="scientific">Gossypium raimondii</name>
    <name type="common">Peruvian cotton</name>
    <name type="synonym">Gossypium klotzschianum subsp. raimondii</name>
    <dbReference type="NCBI Taxonomy" id="29730"/>
    <lineage>
        <taxon>Eukaryota</taxon>
        <taxon>Viridiplantae</taxon>
        <taxon>Streptophyta</taxon>
        <taxon>Embryophyta</taxon>
        <taxon>Tracheophyta</taxon>
        <taxon>Spermatophyta</taxon>
        <taxon>Magnoliopsida</taxon>
        <taxon>eudicotyledons</taxon>
        <taxon>Gunneridae</taxon>
        <taxon>Pentapetalae</taxon>
        <taxon>rosids</taxon>
        <taxon>malvids</taxon>
        <taxon>Malvales</taxon>
        <taxon>Malvaceae</taxon>
        <taxon>Malvoideae</taxon>
        <taxon>Gossypium</taxon>
    </lineage>
</organism>
<feature type="disulfide bond" evidence="18">
    <location>
        <begin position="167"/>
        <end position="369"/>
    </location>
</feature>
<comment type="cofactor">
    <cofactor evidence="16 19">
        <name>heme b</name>
        <dbReference type="ChEBI" id="CHEBI:60344"/>
    </cofactor>
    <text evidence="16 19">Binds 1 heme b (iron(II)-protoporphyrin IX) group per subunit.</text>
</comment>
<keyword evidence="6 19" id="KW-0575">Peroxidase</keyword>
<dbReference type="GO" id="GO:0042744">
    <property type="term" value="P:hydrogen peroxide catabolic process"/>
    <property type="evidence" value="ECO:0007669"/>
    <property type="project" value="UniProtKB-KW"/>
</dbReference>
<evidence type="ECO:0000256" key="3">
    <source>
        <dbReference type="ARBA" id="ARBA00006873"/>
    </source>
</evidence>
<evidence type="ECO:0000256" key="10">
    <source>
        <dbReference type="ARBA" id="ARBA00023002"/>
    </source>
</evidence>
<feature type="binding site" evidence="16">
    <location>
        <position position="93"/>
    </location>
    <ligand>
        <name>Ca(2+)</name>
        <dbReference type="ChEBI" id="CHEBI:29108"/>
        <label>1</label>
    </ligand>
</feature>
<feature type="binding site" evidence="16">
    <location>
        <position position="115"/>
    </location>
    <ligand>
        <name>Ca(2+)</name>
        <dbReference type="ChEBI" id="CHEBI:29108"/>
        <label>1</label>
    </ligand>
</feature>
<protein>
    <recommendedName>
        <fullName evidence="4 19">Peroxidase</fullName>
        <ecNumber evidence="4 19">1.11.1.7</ecNumber>
    </recommendedName>
</protein>
<dbReference type="PROSITE" id="PS00435">
    <property type="entry name" value="PEROXIDASE_1"/>
    <property type="match status" value="1"/>
</dbReference>
<dbReference type="InterPro" id="IPR019794">
    <property type="entry name" value="Peroxidases_AS"/>
</dbReference>
<evidence type="ECO:0000256" key="13">
    <source>
        <dbReference type="ARBA" id="ARBA00023324"/>
    </source>
</evidence>
<feature type="binding site" evidence="16">
    <location>
        <position position="119"/>
    </location>
    <ligand>
        <name>Ca(2+)</name>
        <dbReference type="ChEBI" id="CHEBI:29108"/>
        <label>1</label>
    </ligand>
</feature>
<keyword evidence="12 18" id="KW-1015">Disulfide bond</keyword>